<accession>A0AB37HK67</accession>
<sequence>MDIVQKKEKLGNLVLHSMSMETRDKYFVDERLSSELLFYLSDEILNNDPKNLYFYTEKDKFEVFSIEGVKLHHYTYNKDNEGNITSKLYKYNQEPFLIAFCSENKDGFITYKNLDLYYDRELKNKVVIKNGEYTNKFVEFMGNF</sequence>
<organism evidence="1 2">
    <name type="scientific">Mammaliicoccus sciuri</name>
    <name type="common">Staphylococcus sciuri</name>
    <dbReference type="NCBI Taxonomy" id="1296"/>
    <lineage>
        <taxon>Bacteria</taxon>
        <taxon>Bacillati</taxon>
        <taxon>Bacillota</taxon>
        <taxon>Bacilli</taxon>
        <taxon>Bacillales</taxon>
        <taxon>Staphylococcaceae</taxon>
        <taxon>Mammaliicoccus</taxon>
    </lineage>
</organism>
<evidence type="ECO:0000313" key="2">
    <source>
        <dbReference type="Proteomes" id="UP000640299"/>
    </source>
</evidence>
<reference evidence="1" key="1">
    <citation type="submission" date="2021-02" db="EMBL/GenBank/DDBJ databases">
        <title>cfr and optrA-positive Staphylococcus spp.</title>
        <authorList>
            <person name="Chen L."/>
        </authorList>
    </citation>
    <scope>NUCLEOTIDE SEQUENCE</scope>
    <source>
        <strain evidence="1">GDQ20D70P</strain>
    </source>
</reference>
<protein>
    <submittedName>
        <fullName evidence="1">Uncharacterized protein</fullName>
    </submittedName>
</protein>
<dbReference type="RefSeq" id="WP_204178233.1">
    <property type="nucleotide sequence ID" value="NZ_CP069389.1"/>
</dbReference>
<dbReference type="Proteomes" id="UP000640299">
    <property type="component" value="Chromosome"/>
</dbReference>
<dbReference type="EMBL" id="CP069389">
    <property type="protein sequence ID" value="QRN90249.1"/>
    <property type="molecule type" value="Genomic_DNA"/>
</dbReference>
<name>A0AB37HK67_MAMSC</name>
<evidence type="ECO:0000313" key="1">
    <source>
        <dbReference type="EMBL" id="QRN90249.1"/>
    </source>
</evidence>
<gene>
    <name evidence="1" type="ORF">JRU67_09255</name>
</gene>
<dbReference type="AlphaFoldDB" id="A0AB37HK67"/>
<proteinExistence type="predicted"/>